<dbReference type="GO" id="GO:0006099">
    <property type="term" value="P:tricarboxylic acid cycle"/>
    <property type="evidence" value="ECO:0007669"/>
    <property type="project" value="TreeGrafter"/>
</dbReference>
<evidence type="ECO:0000313" key="7">
    <source>
        <dbReference type="EMBL" id="KAF3972838.1"/>
    </source>
</evidence>
<reference evidence="7" key="1">
    <citation type="submission" date="2020-03" db="EMBL/GenBank/DDBJ databases">
        <title>Castanea mollissima Vanexum genome sequencing.</title>
        <authorList>
            <person name="Staton M."/>
        </authorList>
    </citation>
    <scope>NUCLEOTIDE SEQUENCE</scope>
    <source>
        <tissue evidence="7">Leaf</tissue>
    </source>
</reference>
<dbReference type="InterPro" id="IPR029061">
    <property type="entry name" value="THDP-binding"/>
</dbReference>
<dbReference type="SUPFAM" id="SSF52518">
    <property type="entry name" value="Thiamin diphosphate-binding fold (THDP-binding)"/>
    <property type="match status" value="1"/>
</dbReference>
<dbReference type="Proteomes" id="UP000737018">
    <property type="component" value="Unassembled WGS sequence"/>
</dbReference>
<dbReference type="Pfam" id="PF02779">
    <property type="entry name" value="Transket_pyr"/>
    <property type="match status" value="1"/>
</dbReference>
<evidence type="ECO:0000256" key="3">
    <source>
        <dbReference type="ARBA" id="ARBA00023002"/>
    </source>
</evidence>
<dbReference type="PANTHER" id="PTHR23152:SF4">
    <property type="entry name" value="2-OXOADIPATE DEHYDROGENASE COMPLEX COMPONENT E1"/>
    <property type="match status" value="1"/>
</dbReference>
<gene>
    <name evidence="7" type="ORF">CMV_003677</name>
</gene>
<comment type="similarity">
    <text evidence="2">Belongs to the alpha-ketoglutarate dehydrogenase family.</text>
</comment>
<dbReference type="GO" id="GO:0045252">
    <property type="term" value="C:oxoglutarate dehydrogenase complex"/>
    <property type="evidence" value="ECO:0007669"/>
    <property type="project" value="TreeGrafter"/>
</dbReference>
<dbReference type="InterPro" id="IPR042179">
    <property type="entry name" value="KGD_C_sf"/>
</dbReference>
<accession>A0A8J4VUY1</accession>
<keyword evidence="4" id="KW-0786">Thiamine pyrophosphate</keyword>
<comment type="cofactor">
    <cofactor evidence="1">
        <name>thiamine diphosphate</name>
        <dbReference type="ChEBI" id="CHEBI:58937"/>
    </cofactor>
</comment>
<name>A0A8J4VUY1_9ROSI</name>
<sequence>MDSTLRKQIQECNWQVVNVTTPANYFHVLRRQIHREFRKPLIVMAPKNMLRHKDCKSNLSEFDDVQGHAGFDKQGTRFKRLIKDQNNHSDLLEDAEIVWCQEEPMNMGAFYYISPRLYTTVRALGRGTIDDIKYVGRAPSAASATGFYSVHVKEQTELVQKALQREPINF</sequence>
<evidence type="ECO:0000256" key="1">
    <source>
        <dbReference type="ARBA" id="ARBA00001964"/>
    </source>
</evidence>
<evidence type="ECO:0000256" key="4">
    <source>
        <dbReference type="ARBA" id="ARBA00023052"/>
    </source>
</evidence>
<organism evidence="7 8">
    <name type="scientific">Castanea mollissima</name>
    <name type="common">Chinese chestnut</name>
    <dbReference type="NCBI Taxonomy" id="60419"/>
    <lineage>
        <taxon>Eukaryota</taxon>
        <taxon>Viridiplantae</taxon>
        <taxon>Streptophyta</taxon>
        <taxon>Embryophyta</taxon>
        <taxon>Tracheophyta</taxon>
        <taxon>Spermatophyta</taxon>
        <taxon>Magnoliopsida</taxon>
        <taxon>eudicotyledons</taxon>
        <taxon>Gunneridae</taxon>
        <taxon>Pentapetalae</taxon>
        <taxon>rosids</taxon>
        <taxon>fabids</taxon>
        <taxon>Fagales</taxon>
        <taxon>Fagaceae</taxon>
        <taxon>Castanea</taxon>
    </lineage>
</organism>
<evidence type="ECO:0000313" key="8">
    <source>
        <dbReference type="Proteomes" id="UP000737018"/>
    </source>
</evidence>
<comment type="caution">
    <text evidence="7">The sequence shown here is derived from an EMBL/GenBank/DDBJ whole genome shotgun (WGS) entry which is preliminary data.</text>
</comment>
<dbReference type="GO" id="GO:0005739">
    <property type="term" value="C:mitochondrion"/>
    <property type="evidence" value="ECO:0007669"/>
    <property type="project" value="TreeGrafter"/>
</dbReference>
<evidence type="ECO:0000259" key="6">
    <source>
        <dbReference type="Pfam" id="PF16870"/>
    </source>
</evidence>
<dbReference type="PANTHER" id="PTHR23152">
    <property type="entry name" value="2-OXOGLUTARATE DEHYDROGENASE"/>
    <property type="match status" value="1"/>
</dbReference>
<feature type="domain" description="2-oxoglutarate dehydrogenase E1 component/KDG C-terminal" evidence="6">
    <location>
        <begin position="95"/>
        <end position="163"/>
    </location>
</feature>
<dbReference type="InterPro" id="IPR031717">
    <property type="entry name" value="ODO-1/KGD_C"/>
</dbReference>
<dbReference type="Pfam" id="PF16870">
    <property type="entry name" value="OxoGdeHyase_C"/>
    <property type="match status" value="1"/>
</dbReference>
<dbReference type="GO" id="GO:0004591">
    <property type="term" value="F:oxoglutarate dehydrogenase (succinyl-transferring) activity"/>
    <property type="evidence" value="ECO:0007669"/>
    <property type="project" value="TreeGrafter"/>
</dbReference>
<dbReference type="GO" id="GO:0030976">
    <property type="term" value="F:thiamine pyrophosphate binding"/>
    <property type="evidence" value="ECO:0007669"/>
    <property type="project" value="InterPro"/>
</dbReference>
<dbReference type="Gene3D" id="3.40.50.11610">
    <property type="entry name" value="Multifunctional 2-oxoglutarate metabolism enzyme, C-terminal domain"/>
    <property type="match status" value="1"/>
</dbReference>
<protein>
    <submittedName>
        <fullName evidence="7">Uncharacterized protein</fullName>
    </submittedName>
</protein>
<keyword evidence="3" id="KW-0560">Oxidoreductase</keyword>
<dbReference type="AlphaFoldDB" id="A0A8J4VUY1"/>
<dbReference type="OrthoDB" id="413077at2759"/>
<proteinExistence type="inferred from homology"/>
<dbReference type="InterPro" id="IPR005475">
    <property type="entry name" value="Transketolase-like_Pyr-bd"/>
</dbReference>
<dbReference type="InterPro" id="IPR011603">
    <property type="entry name" value="2oxoglutarate_DH_E1"/>
</dbReference>
<evidence type="ECO:0000259" key="5">
    <source>
        <dbReference type="Pfam" id="PF02779"/>
    </source>
</evidence>
<keyword evidence="8" id="KW-1185">Reference proteome</keyword>
<dbReference type="EMBL" id="JRKL02000299">
    <property type="protein sequence ID" value="KAF3972838.1"/>
    <property type="molecule type" value="Genomic_DNA"/>
</dbReference>
<feature type="domain" description="Transketolase-like pyrimidine-binding" evidence="5">
    <location>
        <begin position="13"/>
        <end position="51"/>
    </location>
</feature>
<evidence type="ECO:0000256" key="2">
    <source>
        <dbReference type="ARBA" id="ARBA00006936"/>
    </source>
</evidence>